<gene>
    <name evidence="1" type="ORF">SNOG_04172</name>
</gene>
<dbReference type="AlphaFoldDB" id="Q0UVP2"/>
<dbReference type="RefSeq" id="XP_001794596.1">
    <property type="nucleotide sequence ID" value="XM_001794544.1"/>
</dbReference>
<dbReference type="EMBL" id="CH445330">
    <property type="protein sequence ID" value="EAT87932.1"/>
    <property type="molecule type" value="Genomic_DNA"/>
</dbReference>
<evidence type="ECO:0000313" key="2">
    <source>
        <dbReference type="Proteomes" id="UP000001055"/>
    </source>
</evidence>
<name>Q0UVP2_PHANO</name>
<proteinExistence type="predicted"/>
<dbReference type="KEGG" id="pno:SNOG_04172"/>
<dbReference type="InParanoid" id="Q0UVP2"/>
<organism evidence="1 2">
    <name type="scientific">Phaeosphaeria nodorum (strain SN15 / ATCC MYA-4574 / FGSC 10173)</name>
    <name type="common">Glume blotch fungus</name>
    <name type="synonym">Parastagonospora nodorum</name>
    <dbReference type="NCBI Taxonomy" id="321614"/>
    <lineage>
        <taxon>Eukaryota</taxon>
        <taxon>Fungi</taxon>
        <taxon>Dikarya</taxon>
        <taxon>Ascomycota</taxon>
        <taxon>Pezizomycotina</taxon>
        <taxon>Dothideomycetes</taxon>
        <taxon>Pleosporomycetidae</taxon>
        <taxon>Pleosporales</taxon>
        <taxon>Pleosporineae</taxon>
        <taxon>Phaeosphaeriaceae</taxon>
        <taxon>Parastagonospora</taxon>
    </lineage>
</organism>
<protein>
    <submittedName>
        <fullName evidence="1">Uncharacterized protein</fullName>
    </submittedName>
</protein>
<evidence type="ECO:0000313" key="1">
    <source>
        <dbReference type="EMBL" id="EAT87932.1"/>
    </source>
</evidence>
<accession>Q0UVP2</accession>
<reference evidence="2" key="1">
    <citation type="journal article" date="2007" name="Plant Cell">
        <title>Dothideomycete-plant interactions illuminated by genome sequencing and EST analysis of the wheat pathogen Stagonospora nodorum.</title>
        <authorList>
            <person name="Hane J.K."/>
            <person name="Lowe R.G."/>
            <person name="Solomon P.S."/>
            <person name="Tan K.C."/>
            <person name="Schoch C.L."/>
            <person name="Spatafora J.W."/>
            <person name="Crous P.W."/>
            <person name="Kodira C."/>
            <person name="Birren B.W."/>
            <person name="Galagan J.E."/>
            <person name="Torriani S.F."/>
            <person name="McDonald B.A."/>
            <person name="Oliver R.P."/>
        </authorList>
    </citation>
    <scope>NUCLEOTIDE SEQUENCE [LARGE SCALE GENOMIC DNA]</scope>
    <source>
        <strain evidence="2">SN15 / ATCC MYA-4574 / FGSC 10173</strain>
    </source>
</reference>
<dbReference type="GeneID" id="5971464"/>
<dbReference type="Proteomes" id="UP000001055">
    <property type="component" value="Unassembled WGS sequence"/>
</dbReference>
<sequence>MASYVYEDESRVIVGLQEGMAKGDEFAVMWQHATWKFPNAEWLAFWV</sequence>